<dbReference type="CDD" id="cd16320">
    <property type="entry name" value="MraZ_N"/>
    <property type="match status" value="1"/>
</dbReference>
<name>A0AAU9E4C6_9FIRM</name>
<dbReference type="EMBL" id="AP028654">
    <property type="protein sequence ID" value="BEP29506.1"/>
    <property type="molecule type" value="Genomic_DNA"/>
</dbReference>
<dbReference type="Pfam" id="PF02381">
    <property type="entry name" value="MraZ"/>
    <property type="match status" value="2"/>
</dbReference>
<keyword evidence="4 7" id="KW-0805">Transcription regulation</keyword>
<dbReference type="GO" id="GO:0005737">
    <property type="term" value="C:cytoplasm"/>
    <property type="evidence" value="ECO:0007669"/>
    <property type="project" value="UniProtKB-UniRule"/>
</dbReference>
<accession>A0AAU9E4C6</accession>
<dbReference type="Proteomes" id="UP001321786">
    <property type="component" value="Chromosome"/>
</dbReference>
<dbReference type="InterPro" id="IPR035642">
    <property type="entry name" value="MraZ_N"/>
</dbReference>
<evidence type="ECO:0000256" key="4">
    <source>
        <dbReference type="ARBA" id="ARBA00023015"/>
    </source>
</evidence>
<evidence type="ECO:0000259" key="8">
    <source>
        <dbReference type="PROSITE" id="PS51740"/>
    </source>
</evidence>
<dbReference type="InterPro" id="IPR037914">
    <property type="entry name" value="SpoVT-AbrB_sf"/>
</dbReference>
<dbReference type="CDD" id="cd16321">
    <property type="entry name" value="MraZ_C"/>
    <property type="match status" value="1"/>
</dbReference>
<dbReference type="InterPro" id="IPR007159">
    <property type="entry name" value="SpoVT-AbrB_dom"/>
</dbReference>
<dbReference type="PROSITE" id="PS51740">
    <property type="entry name" value="SPOVT_ABRB"/>
    <property type="match status" value="2"/>
</dbReference>
<proteinExistence type="inferred from homology"/>
<protein>
    <recommendedName>
        <fullName evidence="1 7">Transcriptional regulator MraZ</fullName>
    </recommendedName>
</protein>
<evidence type="ECO:0000256" key="1">
    <source>
        <dbReference type="ARBA" id="ARBA00013860"/>
    </source>
</evidence>
<evidence type="ECO:0000256" key="5">
    <source>
        <dbReference type="ARBA" id="ARBA00023125"/>
    </source>
</evidence>
<comment type="similarity">
    <text evidence="7">Belongs to the MraZ family.</text>
</comment>
<dbReference type="InterPro" id="IPR003444">
    <property type="entry name" value="MraZ"/>
</dbReference>
<keyword evidence="6 7" id="KW-0804">Transcription</keyword>
<keyword evidence="10" id="KW-1185">Reference proteome</keyword>
<evidence type="ECO:0000256" key="7">
    <source>
        <dbReference type="HAMAP-Rule" id="MF_01008"/>
    </source>
</evidence>
<dbReference type="InterPro" id="IPR020603">
    <property type="entry name" value="MraZ_dom"/>
</dbReference>
<gene>
    <name evidence="7 9" type="primary">mraZ</name>
    <name evidence="9" type="ORF">HLPR_18370</name>
</gene>
<evidence type="ECO:0000256" key="3">
    <source>
        <dbReference type="ARBA" id="ARBA00022737"/>
    </source>
</evidence>
<dbReference type="GO" id="GO:2000143">
    <property type="term" value="P:negative regulation of DNA-templated transcription initiation"/>
    <property type="evidence" value="ECO:0007669"/>
    <property type="project" value="TreeGrafter"/>
</dbReference>
<evidence type="ECO:0000256" key="6">
    <source>
        <dbReference type="ARBA" id="ARBA00023163"/>
    </source>
</evidence>
<comment type="subunit">
    <text evidence="7">Forms oligomers.</text>
</comment>
<feature type="domain" description="SpoVT-AbrB" evidence="8">
    <location>
        <begin position="76"/>
        <end position="119"/>
    </location>
</feature>
<organism evidence="9 10">
    <name type="scientific">Helicovermis profundi</name>
    <dbReference type="NCBI Taxonomy" id="3065157"/>
    <lineage>
        <taxon>Bacteria</taxon>
        <taxon>Bacillati</taxon>
        <taxon>Bacillota</taxon>
        <taxon>Clostridia</taxon>
        <taxon>Helicovermis</taxon>
    </lineage>
</organism>
<keyword evidence="3" id="KW-0677">Repeat</keyword>
<dbReference type="HAMAP" id="MF_01008">
    <property type="entry name" value="MraZ"/>
    <property type="match status" value="1"/>
</dbReference>
<feature type="domain" description="SpoVT-AbrB" evidence="8">
    <location>
        <begin position="5"/>
        <end position="47"/>
    </location>
</feature>
<dbReference type="InterPro" id="IPR038619">
    <property type="entry name" value="MraZ_sf"/>
</dbReference>
<evidence type="ECO:0000313" key="10">
    <source>
        <dbReference type="Proteomes" id="UP001321786"/>
    </source>
</evidence>
<dbReference type="SUPFAM" id="SSF89447">
    <property type="entry name" value="AbrB/MazE/MraZ-like"/>
    <property type="match status" value="1"/>
</dbReference>
<keyword evidence="2 7" id="KW-0963">Cytoplasm</keyword>
<dbReference type="AlphaFoldDB" id="A0AAU9E4C6"/>
<dbReference type="FunFam" id="3.40.1550.20:FF:000002">
    <property type="entry name" value="Transcriptional regulator MraZ"/>
    <property type="match status" value="1"/>
</dbReference>
<dbReference type="PANTHER" id="PTHR34701:SF1">
    <property type="entry name" value="TRANSCRIPTIONAL REGULATOR MRAZ"/>
    <property type="match status" value="1"/>
</dbReference>
<comment type="subcellular location">
    <subcellularLocation>
        <location evidence="7">Cytoplasm</location>
        <location evidence="7">Nucleoid</location>
    </subcellularLocation>
</comment>
<evidence type="ECO:0000256" key="2">
    <source>
        <dbReference type="ARBA" id="ARBA00022490"/>
    </source>
</evidence>
<dbReference type="InterPro" id="IPR035644">
    <property type="entry name" value="MraZ_C"/>
</dbReference>
<dbReference type="Gene3D" id="3.40.1550.20">
    <property type="entry name" value="Transcriptional regulator MraZ domain"/>
    <property type="match status" value="1"/>
</dbReference>
<sequence length="143" mass="16604">MFIGEFNHTIDSKGRINIPSKFREELNKPFYVTKGLDNCLFIFPESEWNVFEEKLKALPLTNKNARAFVRLFFSGASEVNFDKQGRIMISKPLREHGKLEKEVKVIGVGTRIEIWSNENWLEYNSPDNISYDEIAEQMAELGI</sequence>
<evidence type="ECO:0000313" key="9">
    <source>
        <dbReference type="EMBL" id="BEP29506.1"/>
    </source>
</evidence>
<dbReference type="RefSeq" id="WP_338535136.1">
    <property type="nucleotide sequence ID" value="NZ_AP028654.1"/>
</dbReference>
<dbReference type="KEGG" id="hprf:HLPR_18370"/>
<dbReference type="PANTHER" id="PTHR34701">
    <property type="entry name" value="TRANSCRIPTIONAL REGULATOR MRAZ"/>
    <property type="match status" value="1"/>
</dbReference>
<dbReference type="GO" id="GO:0009295">
    <property type="term" value="C:nucleoid"/>
    <property type="evidence" value="ECO:0007669"/>
    <property type="project" value="UniProtKB-SubCell"/>
</dbReference>
<keyword evidence="5 7" id="KW-0238">DNA-binding</keyword>
<dbReference type="GO" id="GO:0003700">
    <property type="term" value="F:DNA-binding transcription factor activity"/>
    <property type="evidence" value="ECO:0007669"/>
    <property type="project" value="UniProtKB-UniRule"/>
</dbReference>
<reference evidence="9 10" key="1">
    <citation type="submission" date="2023-08" db="EMBL/GenBank/DDBJ databases">
        <title>Helicovermis profunda gen. nov., sp. nov., a novel mesophilic, fermentative bacterium within the Bacillota from a deep-sea hydrothermal vent chimney.</title>
        <authorList>
            <person name="Miyazaki U."/>
            <person name="Mizutani D."/>
            <person name="Hashimoto Y."/>
            <person name="Tame A."/>
            <person name="Sawayama S."/>
            <person name="Miyazaki J."/>
            <person name="Takai K."/>
            <person name="Nakagawa S."/>
        </authorList>
    </citation>
    <scope>NUCLEOTIDE SEQUENCE [LARGE SCALE GENOMIC DNA]</scope>
    <source>
        <strain evidence="9 10">S502</strain>
    </source>
</reference>
<dbReference type="GO" id="GO:0000976">
    <property type="term" value="F:transcription cis-regulatory region binding"/>
    <property type="evidence" value="ECO:0007669"/>
    <property type="project" value="TreeGrafter"/>
</dbReference>
<dbReference type="NCBIfam" id="TIGR00242">
    <property type="entry name" value="division/cell wall cluster transcriptional repressor MraZ"/>
    <property type="match status" value="1"/>
</dbReference>